<dbReference type="RefSeq" id="WP_342627204.1">
    <property type="nucleotide sequence ID" value="NZ_CP152276.1"/>
</dbReference>
<dbReference type="EMBL" id="CP152276">
    <property type="protein sequence ID" value="XAE41230.1"/>
    <property type="molecule type" value="Genomic_DNA"/>
</dbReference>
<accession>A0ABZ3D0R6</accession>
<feature type="chain" id="PRO_5047118008" description="SH3 domain-containing protein" evidence="1">
    <location>
        <begin position="23"/>
        <end position="342"/>
    </location>
</feature>
<proteinExistence type="predicted"/>
<keyword evidence="1" id="KW-0732">Signal</keyword>
<gene>
    <name evidence="2" type="ORF">AAC691_13010</name>
</gene>
<reference evidence="2 3" key="1">
    <citation type="submission" date="2024-04" db="EMBL/GenBank/DDBJ databases">
        <title>Complete genome sequence of Nguyenibacter vanlangesis HBCM-1154, a strain capable of nitrogen fixation, IAA production, and phosphorus solubilization isolated from sugarcane soil.</title>
        <authorList>
            <person name="MY HANH P."/>
        </authorList>
    </citation>
    <scope>NUCLEOTIDE SEQUENCE [LARGE SCALE GENOMIC DNA]</scope>
    <source>
        <strain evidence="2 3">HBCM 1154</strain>
    </source>
</reference>
<protein>
    <recommendedName>
        <fullName evidence="4">SH3 domain-containing protein</fullName>
    </recommendedName>
</protein>
<dbReference type="Proteomes" id="UP001449795">
    <property type="component" value="Chromosome"/>
</dbReference>
<evidence type="ECO:0008006" key="4">
    <source>
        <dbReference type="Google" id="ProtNLM"/>
    </source>
</evidence>
<sequence length="342" mass="34054">MKTILTIPLILAGLVPAVPARAQIVGPVGHGELPACPDSGGNHLNYVPATGTFSCGTSDGNPATLTGLTAGTGLAGGGTTGNVTVSLGPIGNSTVLGNVSGSTTAPSALTPAQLTALVQPFTSSLSGAVPASGGGTANFLRADGTWAAPAAGAGSGLYSKVLSPTPTVASLGSITLVGAAPAVTNAPNGVLVTGTPGSGFGFTLAAPAPPYSITVLAASAPEPVSNTGLTTIGFTNGTQLQIIRTDSTGYIWVQNFNSISSYNSTAKESSQSHYWEPTTLLKIRDDGTNVYFMISMDGYNFTTLYSTSKSSGFLGASGYTKIFFGTSGGANSVTLMSWVQGN</sequence>
<feature type="signal peptide" evidence="1">
    <location>
        <begin position="1"/>
        <end position="22"/>
    </location>
</feature>
<keyword evidence="3" id="KW-1185">Reference proteome</keyword>
<organism evidence="2 3">
    <name type="scientific">Nguyenibacter vanlangensis</name>
    <dbReference type="NCBI Taxonomy" id="1216886"/>
    <lineage>
        <taxon>Bacteria</taxon>
        <taxon>Pseudomonadati</taxon>
        <taxon>Pseudomonadota</taxon>
        <taxon>Alphaproteobacteria</taxon>
        <taxon>Acetobacterales</taxon>
        <taxon>Acetobacteraceae</taxon>
        <taxon>Nguyenibacter</taxon>
    </lineage>
</organism>
<evidence type="ECO:0000313" key="2">
    <source>
        <dbReference type="EMBL" id="XAE41230.1"/>
    </source>
</evidence>
<evidence type="ECO:0000256" key="1">
    <source>
        <dbReference type="SAM" id="SignalP"/>
    </source>
</evidence>
<evidence type="ECO:0000313" key="3">
    <source>
        <dbReference type="Proteomes" id="UP001449795"/>
    </source>
</evidence>
<name>A0ABZ3D0R6_9PROT</name>